<protein>
    <recommendedName>
        <fullName evidence="3">Replication initiation factor</fullName>
    </recommendedName>
</protein>
<evidence type="ECO:0008006" key="3">
    <source>
        <dbReference type="Google" id="ProtNLM"/>
    </source>
</evidence>
<evidence type="ECO:0000313" key="1">
    <source>
        <dbReference type="EMBL" id="SFM40178.1"/>
    </source>
</evidence>
<dbReference type="OrthoDB" id="5396022at2"/>
<proteinExistence type="predicted"/>
<evidence type="ECO:0000313" key="2">
    <source>
        <dbReference type="Proteomes" id="UP000183287"/>
    </source>
</evidence>
<gene>
    <name evidence="1" type="ORF">SAMN05421863_10277</name>
</gene>
<dbReference type="EMBL" id="FOUB01000027">
    <property type="protein sequence ID" value="SFM40178.1"/>
    <property type="molecule type" value="Genomic_DNA"/>
</dbReference>
<dbReference type="AlphaFoldDB" id="A0A1I4QJB5"/>
<dbReference type="RefSeq" id="WP_143083409.1">
    <property type="nucleotide sequence ID" value="NZ_FOUB01000027.1"/>
</dbReference>
<organism evidence="1 2">
    <name type="scientific">Nitrosomonas communis</name>
    <dbReference type="NCBI Taxonomy" id="44574"/>
    <lineage>
        <taxon>Bacteria</taxon>
        <taxon>Pseudomonadati</taxon>
        <taxon>Pseudomonadota</taxon>
        <taxon>Betaproteobacteria</taxon>
        <taxon>Nitrosomonadales</taxon>
        <taxon>Nitrosomonadaceae</taxon>
        <taxon>Nitrosomonas</taxon>
    </lineage>
</organism>
<keyword evidence="2" id="KW-1185">Reference proteome</keyword>
<accession>A0A1I4QJB5</accession>
<reference evidence="2" key="1">
    <citation type="submission" date="2016-10" db="EMBL/GenBank/DDBJ databases">
        <authorList>
            <person name="Varghese N."/>
            <person name="Submissions S."/>
        </authorList>
    </citation>
    <scope>NUCLEOTIDE SEQUENCE [LARGE SCALE GENOMIC DNA]</scope>
    <source>
        <strain evidence="2">Nm44</strain>
    </source>
</reference>
<dbReference type="Proteomes" id="UP000183287">
    <property type="component" value="Unassembled WGS sequence"/>
</dbReference>
<sequence length="295" mass="34188">MTHISPLVAEKALRAILDQFGAIHESANVSRIDLFVDFVSSQNMESWDRHAWVTRASAINQYSNEREFSGWTIGAGGVISCRLYNKTLEILKQSKKTYLYELWYRAGWNGLDPVWRLEFQLNREVITQKGLQKLSDVLNHLNGLWSYATAEWLRLTLPNPEDQTRSRWPIRPLWGYFSSVDWQTNDSPLLPRFNSARIPGVDRLCSSLLSCLTSYMARERIWNLDRGFDAFKLAFCQHFDEISAHLGLAFDNFIEEKVAIKAWKFNTILNRDIEAEQQAKLNKSAAEYRKQSDGE</sequence>
<name>A0A1I4QJB5_9PROT</name>